<evidence type="ECO:0000313" key="3">
    <source>
        <dbReference type="EMBL" id="HIU00347.1"/>
    </source>
</evidence>
<reference evidence="3" key="2">
    <citation type="journal article" date="2021" name="PeerJ">
        <title>Extensive microbial diversity within the chicken gut microbiome revealed by metagenomics and culture.</title>
        <authorList>
            <person name="Gilroy R."/>
            <person name="Ravi A."/>
            <person name="Getino M."/>
            <person name="Pursley I."/>
            <person name="Horton D.L."/>
            <person name="Alikhan N.F."/>
            <person name="Baker D."/>
            <person name="Gharbi K."/>
            <person name="Hall N."/>
            <person name="Watson M."/>
            <person name="Adriaenssens E.M."/>
            <person name="Foster-Nyarko E."/>
            <person name="Jarju S."/>
            <person name="Secka A."/>
            <person name="Antonio M."/>
            <person name="Oren A."/>
            <person name="Chaudhuri R.R."/>
            <person name="La Ragione R."/>
            <person name="Hildebrand F."/>
            <person name="Pallen M.J."/>
        </authorList>
    </citation>
    <scope>NUCLEOTIDE SEQUENCE</scope>
    <source>
        <strain evidence="3">CHK176-22527</strain>
    </source>
</reference>
<evidence type="ECO:0000313" key="4">
    <source>
        <dbReference type="Proteomes" id="UP000824159"/>
    </source>
</evidence>
<dbReference type="Proteomes" id="UP000824159">
    <property type="component" value="Unassembled WGS sequence"/>
</dbReference>
<accession>A0A9D1HE33</accession>
<dbReference type="PANTHER" id="PTHR39201">
    <property type="entry name" value="EXPORTED PROTEIN-RELATED"/>
    <property type="match status" value="1"/>
</dbReference>
<name>A0A9D1HE33_9FIRM</name>
<reference evidence="3" key="1">
    <citation type="submission" date="2020-10" db="EMBL/GenBank/DDBJ databases">
        <authorList>
            <person name="Gilroy R."/>
        </authorList>
    </citation>
    <scope>NUCLEOTIDE SEQUENCE</scope>
    <source>
        <strain evidence="3">CHK176-22527</strain>
    </source>
</reference>
<dbReference type="SUPFAM" id="SSF52218">
    <property type="entry name" value="Flavoproteins"/>
    <property type="match status" value="1"/>
</dbReference>
<proteinExistence type="predicted"/>
<feature type="domain" description="Flavodoxin-like" evidence="2">
    <location>
        <begin position="7"/>
        <end position="78"/>
    </location>
</feature>
<dbReference type="GO" id="GO:0010181">
    <property type="term" value="F:FMN binding"/>
    <property type="evidence" value="ECO:0007669"/>
    <property type="project" value="InterPro"/>
</dbReference>
<comment type="caution">
    <text evidence="3">The sequence shown here is derived from an EMBL/GenBank/DDBJ whole genome shotgun (WGS) entry which is preliminary data.</text>
</comment>
<dbReference type="InterPro" id="IPR029039">
    <property type="entry name" value="Flavoprotein-like_sf"/>
</dbReference>
<dbReference type="GO" id="GO:0016651">
    <property type="term" value="F:oxidoreductase activity, acting on NAD(P)H"/>
    <property type="evidence" value="ECO:0007669"/>
    <property type="project" value="UniProtKB-ARBA"/>
</dbReference>
<dbReference type="Pfam" id="PF12682">
    <property type="entry name" value="Flavodoxin_4"/>
    <property type="match status" value="1"/>
</dbReference>
<dbReference type="EMBL" id="DVLX01000105">
    <property type="protein sequence ID" value="HIU00347.1"/>
    <property type="molecule type" value="Genomic_DNA"/>
</dbReference>
<feature type="region of interest" description="Disordered" evidence="1">
    <location>
        <begin position="75"/>
        <end position="98"/>
    </location>
</feature>
<protein>
    <recommendedName>
        <fullName evidence="2">Flavodoxin-like domain-containing protein</fullName>
    </recommendedName>
</protein>
<dbReference type="Gene3D" id="3.40.50.360">
    <property type="match status" value="1"/>
</dbReference>
<sequence>MANLPDSIDEYDTILIGYPIWWHTAPMIIGTFLESYDLSNVDIYPFTQSASMDTEQFNNSVEFVRDNAGRANVHDGLFAEPSDTETIDGYLSDNGLAD</sequence>
<evidence type="ECO:0000259" key="2">
    <source>
        <dbReference type="Pfam" id="PF12682"/>
    </source>
</evidence>
<dbReference type="AlphaFoldDB" id="A0A9D1HE33"/>
<gene>
    <name evidence="3" type="ORF">IAD12_08940</name>
</gene>
<organism evidence="3 4">
    <name type="scientific">Candidatus Allocopromorpha excrementavium</name>
    <dbReference type="NCBI Taxonomy" id="2840741"/>
    <lineage>
        <taxon>Bacteria</taxon>
        <taxon>Bacillati</taxon>
        <taxon>Bacillota</taxon>
        <taxon>Clostridia</taxon>
        <taxon>Eubacteriales</taxon>
        <taxon>Eubacteriaceae</taxon>
        <taxon>Eubacteriaceae incertae sedis</taxon>
        <taxon>Candidatus Allocopromorpha</taxon>
    </lineage>
</organism>
<dbReference type="InterPro" id="IPR008254">
    <property type="entry name" value="Flavodoxin/NO_synth"/>
</dbReference>
<dbReference type="PANTHER" id="PTHR39201:SF1">
    <property type="entry name" value="FLAVODOXIN-LIKE DOMAIN-CONTAINING PROTEIN"/>
    <property type="match status" value="1"/>
</dbReference>
<evidence type="ECO:0000256" key="1">
    <source>
        <dbReference type="SAM" id="MobiDB-lite"/>
    </source>
</evidence>